<reference evidence="3" key="2">
    <citation type="submission" date="2023-11" db="UniProtKB">
        <authorList>
            <consortium name="WormBaseParasite"/>
        </authorList>
    </citation>
    <scope>IDENTIFICATION</scope>
</reference>
<dbReference type="AlphaFoldDB" id="A0AA85KEA6"/>
<evidence type="ECO:0000256" key="1">
    <source>
        <dbReference type="SAM" id="SignalP"/>
    </source>
</evidence>
<dbReference type="Proteomes" id="UP000050795">
    <property type="component" value="Unassembled WGS sequence"/>
</dbReference>
<organism evidence="2 3">
    <name type="scientific">Trichobilharzia regenti</name>
    <name type="common">Nasal bird schistosome</name>
    <dbReference type="NCBI Taxonomy" id="157069"/>
    <lineage>
        <taxon>Eukaryota</taxon>
        <taxon>Metazoa</taxon>
        <taxon>Spiralia</taxon>
        <taxon>Lophotrochozoa</taxon>
        <taxon>Platyhelminthes</taxon>
        <taxon>Trematoda</taxon>
        <taxon>Digenea</taxon>
        <taxon>Strigeidida</taxon>
        <taxon>Schistosomatoidea</taxon>
        <taxon>Schistosomatidae</taxon>
        <taxon>Trichobilharzia</taxon>
    </lineage>
</organism>
<proteinExistence type="predicted"/>
<protein>
    <submittedName>
        <fullName evidence="3">Uncharacterized protein</fullName>
    </submittedName>
</protein>
<feature type="chain" id="PRO_5041701033" evidence="1">
    <location>
        <begin position="19"/>
        <end position="78"/>
    </location>
</feature>
<evidence type="ECO:0000313" key="3">
    <source>
        <dbReference type="WBParaSite" id="TREG1_8010.1"/>
    </source>
</evidence>
<accession>A0AA85KEA6</accession>
<keyword evidence="1" id="KW-0732">Signal</keyword>
<name>A0AA85KEA6_TRIRE</name>
<keyword evidence="2" id="KW-1185">Reference proteome</keyword>
<dbReference type="WBParaSite" id="TREG1_8010.1">
    <property type="protein sequence ID" value="TREG1_8010.1"/>
    <property type="gene ID" value="TREG1_8010"/>
</dbReference>
<feature type="signal peptide" evidence="1">
    <location>
        <begin position="1"/>
        <end position="18"/>
    </location>
</feature>
<evidence type="ECO:0000313" key="2">
    <source>
        <dbReference type="Proteomes" id="UP000050795"/>
    </source>
</evidence>
<sequence length="78" mass="9145">MKLQVVLFLILSVNLVICKRIMVGGDCKNDCIMRKLVCDGRCDKTPEESCYEKCRNLLSACLEQPCARFAEFYHRRYY</sequence>
<reference evidence="2" key="1">
    <citation type="submission" date="2022-06" db="EMBL/GenBank/DDBJ databases">
        <authorList>
            <person name="Berger JAMES D."/>
            <person name="Berger JAMES D."/>
        </authorList>
    </citation>
    <scope>NUCLEOTIDE SEQUENCE [LARGE SCALE GENOMIC DNA]</scope>
</reference>